<dbReference type="InterPro" id="IPR027031">
    <property type="entry name" value="Gly-tRNA_synthase/POLG2"/>
</dbReference>
<keyword evidence="4" id="KW-1185">Reference proteome</keyword>
<comment type="caution">
    <text evidence="3">The sequence shown here is derived from an EMBL/GenBank/DDBJ whole genome shotgun (WGS) entry which is preliminary data.</text>
</comment>
<proteinExistence type="predicted"/>
<evidence type="ECO:0000256" key="1">
    <source>
        <dbReference type="SAM" id="Coils"/>
    </source>
</evidence>
<evidence type="ECO:0000313" key="4">
    <source>
        <dbReference type="Proteomes" id="UP001369086"/>
    </source>
</evidence>
<dbReference type="Proteomes" id="UP001369086">
    <property type="component" value="Unassembled WGS sequence"/>
</dbReference>
<organism evidence="3 4">
    <name type="scientific">Huso huso</name>
    <name type="common">Beluga</name>
    <name type="synonym">Acipenser huso</name>
    <dbReference type="NCBI Taxonomy" id="61971"/>
    <lineage>
        <taxon>Eukaryota</taxon>
        <taxon>Metazoa</taxon>
        <taxon>Chordata</taxon>
        <taxon>Craniata</taxon>
        <taxon>Vertebrata</taxon>
        <taxon>Euteleostomi</taxon>
        <taxon>Actinopterygii</taxon>
        <taxon>Chondrostei</taxon>
        <taxon>Acipenseriformes</taxon>
        <taxon>Acipenseridae</taxon>
        <taxon>Huso</taxon>
    </lineage>
</organism>
<evidence type="ECO:0000259" key="2">
    <source>
        <dbReference type="Pfam" id="PF03129"/>
    </source>
</evidence>
<accession>A0ABR0Z470</accession>
<dbReference type="InterPro" id="IPR004154">
    <property type="entry name" value="Anticodon-bd"/>
</dbReference>
<reference evidence="3 4" key="1">
    <citation type="submission" date="2021-05" db="EMBL/GenBank/DDBJ databases">
        <authorList>
            <person name="Zahm M."/>
            <person name="Klopp C."/>
            <person name="Cabau C."/>
            <person name="Kuhl H."/>
            <person name="Suciu R."/>
            <person name="Ciorpac M."/>
            <person name="Holostenco D."/>
            <person name="Gessner J."/>
            <person name="Wuertz S."/>
            <person name="Hohne C."/>
            <person name="Stock M."/>
            <person name="Gislard M."/>
            <person name="Lluch J."/>
            <person name="Milhes M."/>
            <person name="Lampietro C."/>
            <person name="Lopez Roques C."/>
            <person name="Donnadieu C."/>
            <person name="Du K."/>
            <person name="Schartl M."/>
            <person name="Guiguen Y."/>
        </authorList>
    </citation>
    <scope>NUCLEOTIDE SEQUENCE [LARGE SCALE GENOMIC DNA]</scope>
    <source>
        <strain evidence="3">Hh-F2</strain>
        <tissue evidence="3">Blood</tissue>
    </source>
</reference>
<dbReference type="SUPFAM" id="SSF52954">
    <property type="entry name" value="Class II aaRS ABD-related"/>
    <property type="match status" value="1"/>
</dbReference>
<evidence type="ECO:0000313" key="3">
    <source>
        <dbReference type="EMBL" id="KAK6479618.1"/>
    </source>
</evidence>
<dbReference type="SUPFAM" id="SSF55681">
    <property type="entry name" value="Class II aaRS and biotin synthetases"/>
    <property type="match status" value="1"/>
</dbReference>
<keyword evidence="1" id="KW-0175">Coiled coil</keyword>
<dbReference type="Pfam" id="PF03129">
    <property type="entry name" value="HGTP_anticodon"/>
    <property type="match status" value="1"/>
</dbReference>
<feature type="domain" description="Anticodon-binding" evidence="2">
    <location>
        <begin position="367"/>
        <end position="452"/>
    </location>
</feature>
<sequence length="460" mass="51284">MLCIPYTRRRADAGSAQTVTGIPCVFSGVQTEPKRKFADSARSDEAPDPTAVVTDLCRGRHFITGEQVEKDSLLAGWHGYGPLGMVLRRNLAEQWWRSMTTSRGQVFGLSTLHQAGSGGRNALKLVDGEALAAILKEKGQSVEQLTAEVERLLRASATLRTELLQGALEQYAHCLSLVNGKLPFGLAEMGVCYQPAAPDSEGTTRTGEAMLASLVWFSSPRTAGQWLDFWVRHRLQWWRKFATGASNFSSSDFQDECGTKGTRLYYSFPWGREPIETLQSLGDRDLLETYQGNRAKLQCQDGQKTVIPHVLSVSGNMDRGVLAYLFDSLQQLKKVDSKQRLHQRKVLKLHPSLAPVKVALDMGSGPTLELRQVCEGLLQELLEEDIAVWPGYLETMQTSLEQLHSKYDEMGVLFTILLSDSTLENGLIQLRNRDTSIKEVMHISHIKNFLIKYILAAENV</sequence>
<protein>
    <submittedName>
        <fullName evidence="3">DNA polymerase subunit gamma-2</fullName>
    </submittedName>
</protein>
<name>A0ABR0Z470_HUSHU</name>
<gene>
    <name evidence="3" type="ORF">HHUSO_G18685</name>
</gene>
<dbReference type="PANTHER" id="PTHR10745">
    <property type="entry name" value="GLYCYL-TRNA SYNTHETASE/DNA POLYMERASE SUBUNIT GAMMA-2"/>
    <property type="match status" value="1"/>
</dbReference>
<dbReference type="Gene3D" id="3.40.50.800">
    <property type="entry name" value="Anticodon-binding domain"/>
    <property type="match status" value="1"/>
</dbReference>
<dbReference type="InterPro" id="IPR045864">
    <property type="entry name" value="aa-tRNA-synth_II/BPL/LPL"/>
</dbReference>
<dbReference type="EMBL" id="JAHFZB010000017">
    <property type="protein sequence ID" value="KAK6479618.1"/>
    <property type="molecule type" value="Genomic_DNA"/>
</dbReference>
<dbReference type="PANTHER" id="PTHR10745:SF8">
    <property type="entry name" value="DNA POLYMERASE SUBUNIT GAMMA-2, MITOCHONDRIAL"/>
    <property type="match status" value="1"/>
</dbReference>
<dbReference type="InterPro" id="IPR036621">
    <property type="entry name" value="Anticodon-bd_dom_sf"/>
</dbReference>
<feature type="coiled-coil region" evidence="1">
    <location>
        <begin position="135"/>
        <end position="162"/>
    </location>
</feature>
<dbReference type="Gene3D" id="3.30.930.10">
    <property type="entry name" value="Bira Bifunctional Protein, Domain 2"/>
    <property type="match status" value="1"/>
</dbReference>